<feature type="transmembrane region" description="Helical" evidence="1">
    <location>
        <begin position="336"/>
        <end position="355"/>
    </location>
</feature>
<accession>A0A226D453</accession>
<dbReference type="Proteomes" id="UP000198287">
    <property type="component" value="Unassembled WGS sequence"/>
</dbReference>
<comment type="caution">
    <text evidence="3">The sequence shown here is derived from an EMBL/GenBank/DDBJ whole genome shotgun (WGS) entry which is preliminary data.</text>
</comment>
<feature type="transmembrane region" description="Helical" evidence="1">
    <location>
        <begin position="651"/>
        <end position="670"/>
    </location>
</feature>
<organism evidence="3 4">
    <name type="scientific">Folsomia candida</name>
    <name type="common">Springtail</name>
    <dbReference type="NCBI Taxonomy" id="158441"/>
    <lineage>
        <taxon>Eukaryota</taxon>
        <taxon>Metazoa</taxon>
        <taxon>Ecdysozoa</taxon>
        <taxon>Arthropoda</taxon>
        <taxon>Hexapoda</taxon>
        <taxon>Collembola</taxon>
        <taxon>Entomobryomorpha</taxon>
        <taxon>Isotomoidea</taxon>
        <taxon>Isotomidae</taxon>
        <taxon>Proisotominae</taxon>
        <taxon>Folsomia</taxon>
    </lineage>
</organism>
<evidence type="ECO:0000256" key="2">
    <source>
        <dbReference type="SAM" id="SignalP"/>
    </source>
</evidence>
<keyword evidence="1" id="KW-0472">Membrane</keyword>
<sequence length="677" mass="77759">MHINVIICSWLLPLIQSNSHFTPTFPDLTPILSAFSSCTTILDVGNASRLPYPVSHQPLILVKIPIPGFFYGEQDTQKTSYISRKIRKQFCYAFILILPDFENRSKTEEMSRFLVILRSLMDNFPPFVARTFAVQYIVWVTNYPMELVIGSSAIGGMSDLKRHLTFPVTLISNSTWLTVYYVNHYYARNTKTMFPERIPTTCPLSECLRTIESITISISRLNRFFWRARDWREESIRLTAKFSKGNPYRVINLTSSFSEFMALWIFDGIENMTIPNPLGIFTFASSRRLLYISDQISAKDVILLGWKNLNFLSYYAVGRHISTFGELISPFDMTTWTMLAFSFILVSIFLGRLTTRERTVFDSSGPLVSVGIMLEASTLGGVEFNLLGKRGNVGFRLILLLWVFPVGTVLRNWYKTYFTFEMIVPAEITAPWRSFVDVEGFKLIAGLSTLLEEYEMGGSMSSGNFLFYIKLRQELGAAMRYAATSIKFRGYSRIANVWLEGTYDGQTQERNVSDRLVVPLLDPDGFLKNVTQCETKIAFIDKAENVRNLVGILNDYYRHKEGGKRRTYFRKGVSDEETFMGAPMGWEMNAFSYNFVYERLKASFSSGIYNHWREWYDRVRPQVMSYNMTNNTNANSVVTGGEFESKMWTGFYISGIFLVLSGAVLLWEIIKNNFGKL</sequence>
<gene>
    <name evidence="3" type="ORF">Fcan01_25683</name>
</gene>
<name>A0A226D453_FOLCA</name>
<feature type="signal peptide" evidence="2">
    <location>
        <begin position="1"/>
        <end position="17"/>
    </location>
</feature>
<proteinExistence type="predicted"/>
<dbReference type="AlphaFoldDB" id="A0A226D453"/>
<dbReference type="EMBL" id="LNIX01000038">
    <property type="protein sequence ID" value="OXA39598.1"/>
    <property type="molecule type" value="Genomic_DNA"/>
</dbReference>
<evidence type="ECO:0000256" key="1">
    <source>
        <dbReference type="SAM" id="Phobius"/>
    </source>
</evidence>
<feature type="chain" id="PRO_5012714183" evidence="2">
    <location>
        <begin position="18"/>
        <end position="677"/>
    </location>
</feature>
<keyword evidence="1" id="KW-0812">Transmembrane</keyword>
<reference evidence="3 4" key="1">
    <citation type="submission" date="2015-12" db="EMBL/GenBank/DDBJ databases">
        <title>The genome of Folsomia candida.</title>
        <authorList>
            <person name="Faddeeva A."/>
            <person name="Derks M.F."/>
            <person name="Anvar Y."/>
            <person name="Smit S."/>
            <person name="Van Straalen N."/>
            <person name="Roelofs D."/>
        </authorList>
    </citation>
    <scope>NUCLEOTIDE SEQUENCE [LARGE SCALE GENOMIC DNA]</scope>
    <source>
        <strain evidence="3 4">VU population</strain>
        <tissue evidence="3">Whole body</tissue>
    </source>
</reference>
<feature type="transmembrane region" description="Helical" evidence="1">
    <location>
        <begin position="367"/>
        <end position="387"/>
    </location>
</feature>
<keyword evidence="2" id="KW-0732">Signal</keyword>
<evidence type="ECO:0000313" key="4">
    <source>
        <dbReference type="Proteomes" id="UP000198287"/>
    </source>
</evidence>
<keyword evidence="1" id="KW-1133">Transmembrane helix</keyword>
<keyword evidence="4" id="KW-1185">Reference proteome</keyword>
<evidence type="ECO:0000313" key="3">
    <source>
        <dbReference type="EMBL" id="OXA39598.1"/>
    </source>
</evidence>
<feature type="transmembrane region" description="Helical" evidence="1">
    <location>
        <begin position="393"/>
        <end position="414"/>
    </location>
</feature>
<protein>
    <submittedName>
        <fullName evidence="3">Uncharacterized protein</fullName>
    </submittedName>
</protein>